<keyword evidence="6" id="KW-1185">Reference proteome</keyword>
<evidence type="ECO:0000256" key="1">
    <source>
        <dbReference type="ARBA" id="ARBA00023125"/>
    </source>
</evidence>
<evidence type="ECO:0000256" key="2">
    <source>
        <dbReference type="ARBA" id="ARBA00023242"/>
    </source>
</evidence>
<dbReference type="VEuPathDB" id="VectorBase:PPAPM1_009691"/>
<dbReference type="CDD" id="cd21980">
    <property type="entry name" value="HMG-box_HMG20"/>
    <property type="match status" value="1"/>
</dbReference>
<dbReference type="VEuPathDB" id="VectorBase:PPAI006828"/>
<dbReference type="PROSITE" id="PS50118">
    <property type="entry name" value="HMG_BOX_2"/>
    <property type="match status" value="1"/>
</dbReference>
<feature type="region of interest" description="Disordered" evidence="4">
    <location>
        <begin position="1"/>
        <end position="43"/>
    </location>
</feature>
<keyword evidence="2" id="KW-0539">Nucleus</keyword>
<evidence type="ECO:0000313" key="5">
    <source>
        <dbReference type="EnsemblMetazoa" id="PPAI006828-PA"/>
    </source>
</evidence>
<evidence type="ECO:0000256" key="3">
    <source>
        <dbReference type="SAM" id="Coils"/>
    </source>
</evidence>
<dbReference type="Gene3D" id="1.10.30.10">
    <property type="entry name" value="High mobility group box domain"/>
    <property type="match status" value="1"/>
</dbReference>
<dbReference type="Proteomes" id="UP000092462">
    <property type="component" value="Unassembled WGS sequence"/>
</dbReference>
<dbReference type="InterPro" id="IPR051965">
    <property type="entry name" value="ChromReg_NeuronalGeneExpr"/>
</dbReference>
<dbReference type="PRINTS" id="PR00886">
    <property type="entry name" value="HIGHMOBLTY12"/>
</dbReference>
<dbReference type="AlphaFoldDB" id="A0A1B0DFL7"/>
<accession>A0A1B0DFL7</accession>
<dbReference type="GO" id="GO:0003677">
    <property type="term" value="F:DNA binding"/>
    <property type="evidence" value="ECO:0007669"/>
    <property type="project" value="UniProtKB-UniRule"/>
</dbReference>
<proteinExistence type="predicted"/>
<reference evidence="5" key="1">
    <citation type="submission" date="2022-08" db="UniProtKB">
        <authorList>
            <consortium name="EnsemblMetazoa"/>
        </authorList>
    </citation>
    <scope>IDENTIFICATION</scope>
    <source>
        <strain evidence="5">Israel</strain>
    </source>
</reference>
<dbReference type="SMART" id="SM00398">
    <property type="entry name" value="HMG"/>
    <property type="match status" value="1"/>
</dbReference>
<dbReference type="PANTHER" id="PTHR46040:SF3">
    <property type="entry name" value="HIGH MOBILITY GROUP PROTEIN 2"/>
    <property type="match status" value="1"/>
</dbReference>
<protein>
    <submittedName>
        <fullName evidence="5">Uncharacterized protein</fullName>
    </submittedName>
</protein>
<dbReference type="GO" id="GO:0005634">
    <property type="term" value="C:nucleus"/>
    <property type="evidence" value="ECO:0007669"/>
    <property type="project" value="UniProtKB-UniRule"/>
</dbReference>
<dbReference type="InterPro" id="IPR036910">
    <property type="entry name" value="HMG_box_dom_sf"/>
</dbReference>
<evidence type="ECO:0000313" key="6">
    <source>
        <dbReference type="Proteomes" id="UP000092462"/>
    </source>
</evidence>
<evidence type="ECO:0000256" key="4">
    <source>
        <dbReference type="SAM" id="MobiDB-lite"/>
    </source>
</evidence>
<dbReference type="Pfam" id="PF00505">
    <property type="entry name" value="HMG_box"/>
    <property type="match status" value="1"/>
</dbReference>
<organism evidence="5 6">
    <name type="scientific">Phlebotomus papatasi</name>
    <name type="common">Sandfly</name>
    <dbReference type="NCBI Taxonomy" id="29031"/>
    <lineage>
        <taxon>Eukaryota</taxon>
        <taxon>Metazoa</taxon>
        <taxon>Ecdysozoa</taxon>
        <taxon>Arthropoda</taxon>
        <taxon>Hexapoda</taxon>
        <taxon>Insecta</taxon>
        <taxon>Pterygota</taxon>
        <taxon>Neoptera</taxon>
        <taxon>Endopterygota</taxon>
        <taxon>Diptera</taxon>
        <taxon>Nematocera</taxon>
        <taxon>Psychodoidea</taxon>
        <taxon>Psychodidae</taxon>
        <taxon>Phlebotomus</taxon>
        <taxon>Phlebotomus</taxon>
    </lineage>
</organism>
<sequence length="238" mass="27300">MNSEEKDPLAMSEEESAATETPIQVKKRRRKRQKLPKDGPKPIITGYVRYMNENRELIRSQFPDVPIGEITRKLAQGWASLTDEQKKPYLDAAELDKNRFSREMEEYKQNQAKKTTPGELKATPPVEEIRKSVEKPPPAETFEQKNGDFDIPIFTDEFLDHNKSVETELRALRKSFTDYEQQNSVLEKHVENMRNGINKLTNETTEMATNNKILQAYLEKLRSKLVNAMGSLPAASGS</sequence>
<dbReference type="EnsemblMetazoa" id="PPAI006828-RA">
    <property type="protein sequence ID" value="PPAI006828-PA"/>
    <property type="gene ID" value="PPAI006828"/>
</dbReference>
<dbReference type="EMBL" id="AJVK01058820">
    <property type="status" value="NOT_ANNOTATED_CDS"/>
    <property type="molecule type" value="Genomic_DNA"/>
</dbReference>
<dbReference type="PANTHER" id="PTHR46040">
    <property type="entry name" value="HIGH MOBILITY GROUP PROTEIN 2"/>
    <property type="match status" value="1"/>
</dbReference>
<feature type="coiled-coil region" evidence="3">
    <location>
        <begin position="162"/>
        <end position="203"/>
    </location>
</feature>
<keyword evidence="3" id="KW-0175">Coiled coil</keyword>
<name>A0A1B0DFL7_PHLPP</name>
<dbReference type="GO" id="GO:0010468">
    <property type="term" value="P:regulation of gene expression"/>
    <property type="evidence" value="ECO:0007669"/>
    <property type="project" value="TreeGrafter"/>
</dbReference>
<feature type="compositionally biased region" description="Basic residues" evidence="4">
    <location>
        <begin position="25"/>
        <end position="34"/>
    </location>
</feature>
<dbReference type="SUPFAM" id="SSF47095">
    <property type="entry name" value="HMG-box"/>
    <property type="match status" value="1"/>
</dbReference>
<keyword evidence="1" id="KW-0238">DNA-binding</keyword>
<dbReference type="InterPro" id="IPR009071">
    <property type="entry name" value="HMG_box_dom"/>
</dbReference>